<dbReference type="Proteomes" id="UP000322918">
    <property type="component" value="Unassembled WGS sequence"/>
</dbReference>
<keyword evidence="1" id="KW-1133">Transmembrane helix</keyword>
<evidence type="ECO:0000256" key="1">
    <source>
        <dbReference type="SAM" id="Phobius"/>
    </source>
</evidence>
<name>A0A5M9GWE0_9SPHI</name>
<proteinExistence type="predicted"/>
<keyword evidence="1" id="KW-0472">Membrane</keyword>
<keyword evidence="1" id="KW-0812">Transmembrane</keyword>
<organism evidence="2 3">
    <name type="scientific">Arcticibacter tournemirensis</name>
    <dbReference type="NCBI Taxonomy" id="699437"/>
    <lineage>
        <taxon>Bacteria</taxon>
        <taxon>Pseudomonadati</taxon>
        <taxon>Bacteroidota</taxon>
        <taxon>Sphingobacteriia</taxon>
        <taxon>Sphingobacteriales</taxon>
        <taxon>Sphingobacteriaceae</taxon>
        <taxon>Arcticibacter</taxon>
    </lineage>
</organism>
<accession>A0A5M9GWE0</accession>
<protein>
    <submittedName>
        <fullName evidence="2">Uncharacterized protein</fullName>
    </submittedName>
</protein>
<dbReference type="AlphaFoldDB" id="A0A5M9GWE0"/>
<gene>
    <name evidence="2" type="ORF">F1649_18050</name>
</gene>
<comment type="caution">
    <text evidence="2">The sequence shown here is derived from an EMBL/GenBank/DDBJ whole genome shotgun (WGS) entry which is preliminary data.</text>
</comment>
<dbReference type="EMBL" id="VWNE01000034">
    <property type="protein sequence ID" value="KAA8478239.1"/>
    <property type="molecule type" value="Genomic_DNA"/>
</dbReference>
<feature type="transmembrane region" description="Helical" evidence="1">
    <location>
        <begin position="32"/>
        <end position="50"/>
    </location>
</feature>
<evidence type="ECO:0000313" key="3">
    <source>
        <dbReference type="Proteomes" id="UP000322918"/>
    </source>
</evidence>
<sequence>MYGLLLLPYILFLVNISLSVLYLYAERGRGAMGVKAVIIFSLALPLYSIADRASKDYGQSLYAEIELRKDGGVALTCRPGFADSRQFYLVVKSLELAEKLKANAQSYKGSLYISDLQIVKSFPFRQFLRLKIKAANGAKIAEGPVWKVADISGDLSFLRP</sequence>
<feature type="transmembrane region" description="Helical" evidence="1">
    <location>
        <begin position="6"/>
        <end position="25"/>
    </location>
</feature>
<evidence type="ECO:0000313" key="2">
    <source>
        <dbReference type="EMBL" id="KAA8478239.1"/>
    </source>
</evidence>
<reference evidence="2 3" key="1">
    <citation type="submission" date="2019-09" db="EMBL/GenBank/DDBJ databases">
        <title>Pararcticibacter amylolyticus gen. nov., sp. nov., isolated from a rottenly hemp rope, and reclassification of Pedobacter tournemirensis as Pararcticibacter tournemirensis comb. nov.</title>
        <authorList>
            <person name="Cai Y."/>
        </authorList>
    </citation>
    <scope>NUCLEOTIDE SEQUENCE [LARGE SCALE GENOMIC DNA]</scope>
    <source>
        <strain evidence="2 3">TF5-37.2-LB10</strain>
    </source>
</reference>
<keyword evidence="3" id="KW-1185">Reference proteome</keyword>